<dbReference type="GO" id="GO:0000398">
    <property type="term" value="P:mRNA splicing, via spliceosome"/>
    <property type="evidence" value="ECO:0007669"/>
    <property type="project" value="InterPro"/>
</dbReference>
<evidence type="ECO:0000256" key="4">
    <source>
        <dbReference type="ARBA" id="ARBA00023242"/>
    </source>
</evidence>
<dbReference type="OrthoDB" id="433501at2759"/>
<evidence type="ECO:0000256" key="6">
    <source>
        <dbReference type="ARBA" id="ARBA00024238"/>
    </source>
</evidence>
<evidence type="ECO:0000313" key="7">
    <source>
        <dbReference type="EMBL" id="PHH75358.1"/>
    </source>
</evidence>
<dbReference type="SUPFAM" id="SSF52058">
    <property type="entry name" value="L domain-like"/>
    <property type="match status" value="1"/>
</dbReference>
<dbReference type="GO" id="GO:0005686">
    <property type="term" value="C:U2 snRNP"/>
    <property type="evidence" value="ECO:0007669"/>
    <property type="project" value="TreeGrafter"/>
</dbReference>
<evidence type="ECO:0000313" key="8">
    <source>
        <dbReference type="Proteomes" id="UP000226431"/>
    </source>
</evidence>
<dbReference type="InterPro" id="IPR001611">
    <property type="entry name" value="Leu-rich_rpt"/>
</dbReference>
<gene>
    <name evidence="7" type="ORF">CDD80_2455</name>
</gene>
<proteinExistence type="inferred from homology"/>
<protein>
    <recommendedName>
        <fullName evidence="6">U2 small nuclear ribonucleoprotein A'</fullName>
    </recommendedName>
</protein>
<keyword evidence="3" id="KW-0677">Repeat</keyword>
<comment type="subcellular location">
    <subcellularLocation>
        <location evidence="1">Nucleus</location>
    </subcellularLocation>
</comment>
<keyword evidence="8" id="KW-1185">Reference proteome</keyword>
<dbReference type="PANTHER" id="PTHR10552">
    <property type="entry name" value="U2 SMALL NUCLEAR RIBONUCLEOPROTEIN A"/>
    <property type="match status" value="1"/>
</dbReference>
<comment type="caution">
    <text evidence="7">The sequence shown here is derived from an EMBL/GenBank/DDBJ whole genome shotgun (WGS) entry which is preliminary data.</text>
</comment>
<keyword evidence="4" id="KW-0539">Nucleus</keyword>
<keyword evidence="2" id="KW-0433">Leucine-rich repeat</keyword>
<dbReference type="InterPro" id="IPR032675">
    <property type="entry name" value="LRR_dom_sf"/>
</dbReference>
<dbReference type="AlphaFoldDB" id="A0A2C5YBA5"/>
<dbReference type="GO" id="GO:0030620">
    <property type="term" value="F:U2 snRNA binding"/>
    <property type="evidence" value="ECO:0007669"/>
    <property type="project" value="InterPro"/>
</dbReference>
<dbReference type="InterPro" id="IPR044640">
    <property type="entry name" value="RU2A"/>
</dbReference>
<dbReference type="PROSITE" id="PS51450">
    <property type="entry name" value="LRR"/>
    <property type="match status" value="1"/>
</dbReference>
<accession>A0A2C5YBA5</accession>
<evidence type="ECO:0000256" key="3">
    <source>
        <dbReference type="ARBA" id="ARBA00022737"/>
    </source>
</evidence>
<dbReference type="EMBL" id="NJES01000221">
    <property type="protein sequence ID" value="PHH75358.1"/>
    <property type="molecule type" value="Genomic_DNA"/>
</dbReference>
<dbReference type="Proteomes" id="UP000226431">
    <property type="component" value="Unassembled WGS sequence"/>
</dbReference>
<reference evidence="7 8" key="1">
    <citation type="submission" date="2017-06" db="EMBL/GenBank/DDBJ databases">
        <title>Ant-infecting Ophiocordyceps genomes reveal a high diversity of potential behavioral manipulation genes and a possible major role for enterotoxins.</title>
        <authorList>
            <person name="De Bekker C."/>
            <person name="Evans H.C."/>
            <person name="Brachmann A."/>
            <person name="Hughes D.P."/>
        </authorList>
    </citation>
    <scope>NUCLEOTIDE SEQUENCE [LARGE SCALE GENOMIC DNA]</scope>
    <source>
        <strain evidence="7 8">Map16</strain>
    </source>
</reference>
<organism evidence="7 8">
    <name type="scientific">Ophiocordyceps camponoti-rufipedis</name>
    <dbReference type="NCBI Taxonomy" id="2004952"/>
    <lineage>
        <taxon>Eukaryota</taxon>
        <taxon>Fungi</taxon>
        <taxon>Dikarya</taxon>
        <taxon>Ascomycota</taxon>
        <taxon>Pezizomycotina</taxon>
        <taxon>Sordariomycetes</taxon>
        <taxon>Hypocreomycetidae</taxon>
        <taxon>Hypocreales</taxon>
        <taxon>Ophiocordycipitaceae</taxon>
        <taxon>Ophiocordyceps</taxon>
    </lineage>
</organism>
<comment type="similarity">
    <text evidence="5">Belongs to the U2 small nuclear ribonucleoprotein A family.</text>
</comment>
<sequence>MRLTADLIQNSLSYLNPLKERELDLRGQRIPTIENLAAAGPHDCIDFTDNDIQVLGNFPLSPRITTLLMARNRISSIQPNLSRSLPNLANLVLSNNNLTELADLEALSGFSQLTHLALLDNPVVKREIMARKTTSFELSTNGSSGASKLSRMMLTEEEKRRLRERINQATSFKEIEALEKELNEGRVPSGVQDAMEK</sequence>
<dbReference type="Gene3D" id="3.80.10.10">
    <property type="entry name" value="Ribonuclease Inhibitor"/>
    <property type="match status" value="1"/>
</dbReference>
<evidence type="ECO:0000256" key="1">
    <source>
        <dbReference type="ARBA" id="ARBA00004123"/>
    </source>
</evidence>
<name>A0A2C5YBA5_9HYPO</name>
<dbReference type="PANTHER" id="PTHR10552:SF6">
    <property type="entry name" value="U2 SMALL NUCLEAR RIBONUCLEOPROTEIN A"/>
    <property type="match status" value="1"/>
</dbReference>
<evidence type="ECO:0000256" key="5">
    <source>
        <dbReference type="ARBA" id="ARBA00024196"/>
    </source>
</evidence>
<dbReference type="Pfam" id="PF14580">
    <property type="entry name" value="LRR_9"/>
    <property type="match status" value="1"/>
</dbReference>
<dbReference type="STRING" id="2004952.A0A2C5YBA5"/>
<evidence type="ECO:0000256" key="2">
    <source>
        <dbReference type="ARBA" id="ARBA00022614"/>
    </source>
</evidence>